<evidence type="ECO:0000313" key="5">
    <source>
        <dbReference type="EMBL" id="TLS36240.1"/>
    </source>
</evidence>
<dbReference type="AlphaFoldDB" id="A0A5R9F1D5"/>
<dbReference type="InterPro" id="IPR002656">
    <property type="entry name" value="Acyl_transf_3_dom"/>
</dbReference>
<feature type="transmembrane region" description="Helical" evidence="3">
    <location>
        <begin position="157"/>
        <end position="175"/>
    </location>
</feature>
<keyword evidence="3" id="KW-0472">Membrane</keyword>
<keyword evidence="6" id="KW-1185">Reference proteome</keyword>
<keyword evidence="5" id="KW-0808">Transferase</keyword>
<dbReference type="InterPro" id="IPR052734">
    <property type="entry name" value="Nod_factor_acetyltransferase"/>
</dbReference>
<dbReference type="EMBL" id="SWLG01000012">
    <property type="protein sequence ID" value="TLS36240.1"/>
    <property type="molecule type" value="Genomic_DNA"/>
</dbReference>
<keyword evidence="5" id="KW-0012">Acyltransferase</keyword>
<feature type="transmembrane region" description="Helical" evidence="3">
    <location>
        <begin position="291"/>
        <end position="313"/>
    </location>
</feature>
<gene>
    <name evidence="5" type="ORF">FCL54_16535</name>
</gene>
<evidence type="ECO:0000256" key="3">
    <source>
        <dbReference type="SAM" id="Phobius"/>
    </source>
</evidence>
<comment type="subcellular location">
    <subcellularLocation>
        <location evidence="1">Membrane</location>
    </subcellularLocation>
</comment>
<dbReference type="Pfam" id="PF01757">
    <property type="entry name" value="Acyl_transf_3"/>
    <property type="match status" value="1"/>
</dbReference>
<feature type="domain" description="Acyltransferase 3" evidence="4">
    <location>
        <begin position="8"/>
        <end position="304"/>
    </location>
</feature>
<keyword evidence="3" id="KW-0812">Transmembrane</keyword>
<feature type="transmembrane region" description="Helical" evidence="3">
    <location>
        <begin position="16"/>
        <end position="32"/>
    </location>
</feature>
<comment type="caution">
    <text evidence="5">The sequence shown here is derived from an EMBL/GenBank/DDBJ whole genome shotgun (WGS) entry which is preliminary data.</text>
</comment>
<dbReference type="PANTHER" id="PTHR37312">
    <property type="entry name" value="MEMBRANE-BOUND ACYLTRANSFERASE YKRP-RELATED"/>
    <property type="match status" value="1"/>
</dbReference>
<dbReference type="OrthoDB" id="6623990at2"/>
<evidence type="ECO:0000313" key="6">
    <source>
        <dbReference type="Proteomes" id="UP000308230"/>
    </source>
</evidence>
<proteinExistence type="inferred from homology"/>
<dbReference type="PANTHER" id="PTHR37312:SF1">
    <property type="entry name" value="MEMBRANE-BOUND ACYLTRANSFERASE YKRP-RELATED"/>
    <property type="match status" value="1"/>
</dbReference>
<keyword evidence="3" id="KW-1133">Transmembrane helix</keyword>
<feature type="transmembrane region" description="Helical" evidence="3">
    <location>
        <begin position="73"/>
        <end position="91"/>
    </location>
</feature>
<feature type="transmembrane region" description="Helical" evidence="3">
    <location>
        <begin position="187"/>
        <end position="207"/>
    </location>
</feature>
<evidence type="ECO:0000256" key="1">
    <source>
        <dbReference type="ARBA" id="ARBA00004370"/>
    </source>
</evidence>
<feature type="transmembrane region" description="Helical" evidence="3">
    <location>
        <begin position="133"/>
        <end position="151"/>
    </location>
</feature>
<evidence type="ECO:0000256" key="2">
    <source>
        <dbReference type="ARBA" id="ARBA00007400"/>
    </source>
</evidence>
<feature type="transmembrane region" description="Helical" evidence="3">
    <location>
        <begin position="111"/>
        <end position="128"/>
    </location>
</feature>
<evidence type="ECO:0000259" key="4">
    <source>
        <dbReference type="Pfam" id="PF01757"/>
    </source>
</evidence>
<reference evidence="5 6" key="1">
    <citation type="submission" date="2019-04" db="EMBL/GenBank/DDBJ databases">
        <title>Bacillus caeni sp. nov., a bacterium isolated from mangrove sediment.</title>
        <authorList>
            <person name="Huang H."/>
            <person name="Mo K."/>
            <person name="Hu Y."/>
        </authorList>
    </citation>
    <scope>NUCLEOTIDE SEQUENCE [LARGE SCALE GENOMIC DNA]</scope>
    <source>
        <strain evidence="5 6">HB172195</strain>
    </source>
</reference>
<sequence length="323" mass="37082">MITMSGRIAYFDNSKAILIILVVFSHLLTPFIDDSRLLYAIYHFMFIFHMPAFIFIAGYFTRNVHKKDYYKKILTMFVIPYLILQVIYALYYNMLYTKSFSIEFLTPRWAMWFLICIAAYKAVAPLLIKWNPYVVTGASLLPGLLIGFFEVDRFLSLDRLFVFMPFFMLGMYMGNRGLPFKLEGKHVKIASVLVLSIAFTGMMVFDIDNISKILYGTNVYASSFGLVIRMIYYVAASIVTFAFFNVITTRPIKLTFVGAHTFAIYLLHGFLIKWFLEQDFSRIVEASEGLFAILLAIVISVIFSAPIFSVLVGSRPLRIGNSQ</sequence>
<feature type="transmembrane region" description="Helical" evidence="3">
    <location>
        <begin position="38"/>
        <end position="61"/>
    </location>
</feature>
<comment type="similarity">
    <text evidence="2">Belongs to the acyltransferase 3 family.</text>
</comment>
<dbReference type="GO" id="GO:0016747">
    <property type="term" value="F:acyltransferase activity, transferring groups other than amino-acyl groups"/>
    <property type="evidence" value="ECO:0007669"/>
    <property type="project" value="InterPro"/>
</dbReference>
<protein>
    <submittedName>
        <fullName evidence="5">Acyltransferase</fullName>
    </submittedName>
</protein>
<feature type="transmembrane region" description="Helical" evidence="3">
    <location>
        <begin position="254"/>
        <end position="276"/>
    </location>
</feature>
<dbReference type="Proteomes" id="UP000308230">
    <property type="component" value="Unassembled WGS sequence"/>
</dbReference>
<organism evidence="5 6">
    <name type="scientific">Exobacillus caeni</name>
    <dbReference type="NCBI Taxonomy" id="2574798"/>
    <lineage>
        <taxon>Bacteria</taxon>
        <taxon>Bacillati</taxon>
        <taxon>Bacillota</taxon>
        <taxon>Bacilli</taxon>
        <taxon>Bacillales</taxon>
        <taxon>Guptibacillaceae</taxon>
        <taxon>Exobacillus</taxon>
    </lineage>
</organism>
<accession>A0A5R9F1D5</accession>
<name>A0A5R9F1D5_9BACL</name>
<feature type="transmembrane region" description="Helical" evidence="3">
    <location>
        <begin position="227"/>
        <end position="247"/>
    </location>
</feature>